<protein>
    <submittedName>
        <fullName evidence="1">Uncharacterized protein</fullName>
    </submittedName>
</protein>
<dbReference type="AlphaFoldDB" id="A0A382ZP80"/>
<feature type="non-terminal residue" evidence="1">
    <location>
        <position position="144"/>
    </location>
</feature>
<evidence type="ECO:0000313" key="1">
    <source>
        <dbReference type="EMBL" id="SVD97049.1"/>
    </source>
</evidence>
<organism evidence="1">
    <name type="scientific">marine metagenome</name>
    <dbReference type="NCBI Taxonomy" id="408172"/>
    <lineage>
        <taxon>unclassified sequences</taxon>
        <taxon>metagenomes</taxon>
        <taxon>ecological metagenomes</taxon>
    </lineage>
</organism>
<proteinExistence type="predicted"/>
<reference evidence="1" key="1">
    <citation type="submission" date="2018-05" db="EMBL/GenBank/DDBJ databases">
        <authorList>
            <person name="Lanie J.A."/>
            <person name="Ng W.-L."/>
            <person name="Kazmierczak K.M."/>
            <person name="Andrzejewski T.M."/>
            <person name="Davidsen T.M."/>
            <person name="Wayne K.J."/>
            <person name="Tettelin H."/>
            <person name="Glass J.I."/>
            <person name="Rusch D."/>
            <person name="Podicherti R."/>
            <person name="Tsui H.-C.T."/>
            <person name="Winkler M.E."/>
        </authorList>
    </citation>
    <scope>NUCLEOTIDE SEQUENCE</scope>
</reference>
<gene>
    <name evidence="1" type="ORF">METZ01_LOCUS449903</name>
</gene>
<sequence>MNVDWHETLYRNSFFIGIDQSRDTRKAWAMKHFLMALYCFCTLGIQAAENGGTWKLARPLAAPEAHQAAAAEGKFVYAITSRSVAKYDRKSGKRVATSEGAAKHLNSGFFWKGELLCAHSNYPFKPERSEIKVLDTDSMKLTTF</sequence>
<accession>A0A382ZP80</accession>
<dbReference type="EMBL" id="UINC01185379">
    <property type="protein sequence ID" value="SVD97049.1"/>
    <property type="molecule type" value="Genomic_DNA"/>
</dbReference>
<name>A0A382ZP80_9ZZZZ</name>